<keyword evidence="2" id="KW-0732">Signal</keyword>
<evidence type="ECO:0000313" key="3">
    <source>
        <dbReference type="Proteomes" id="UP000515153"/>
    </source>
</evidence>
<reference evidence="4" key="3">
    <citation type="submission" date="2025-08" db="UniProtKB">
        <authorList>
            <consortium name="RefSeq"/>
        </authorList>
    </citation>
    <scope>IDENTIFICATION</scope>
    <source>
        <strain evidence="4">NI907</strain>
    </source>
</reference>
<evidence type="ECO:0000256" key="2">
    <source>
        <dbReference type="SAM" id="SignalP"/>
    </source>
</evidence>
<evidence type="ECO:0000256" key="1">
    <source>
        <dbReference type="SAM" id="MobiDB-lite"/>
    </source>
</evidence>
<keyword evidence="3" id="KW-1185">Reference proteome</keyword>
<protein>
    <submittedName>
        <fullName evidence="4">Uncharacterized protein</fullName>
    </submittedName>
</protein>
<name>A0A6P8AXG2_PYRGI</name>
<reference evidence="4" key="2">
    <citation type="submission" date="2019-10" db="EMBL/GenBank/DDBJ databases">
        <authorList>
            <consortium name="NCBI Genome Project"/>
        </authorList>
    </citation>
    <scope>NUCLEOTIDE SEQUENCE</scope>
    <source>
        <strain evidence="4">NI907</strain>
    </source>
</reference>
<organism evidence="3 4">
    <name type="scientific">Pyricularia grisea</name>
    <name type="common">Crabgrass-specific blast fungus</name>
    <name type="synonym">Magnaporthe grisea</name>
    <dbReference type="NCBI Taxonomy" id="148305"/>
    <lineage>
        <taxon>Eukaryota</taxon>
        <taxon>Fungi</taxon>
        <taxon>Dikarya</taxon>
        <taxon>Ascomycota</taxon>
        <taxon>Pezizomycotina</taxon>
        <taxon>Sordariomycetes</taxon>
        <taxon>Sordariomycetidae</taxon>
        <taxon>Magnaporthales</taxon>
        <taxon>Pyriculariaceae</taxon>
        <taxon>Pyricularia</taxon>
    </lineage>
</organism>
<proteinExistence type="predicted"/>
<feature type="compositionally biased region" description="Low complexity" evidence="1">
    <location>
        <begin position="58"/>
        <end position="70"/>
    </location>
</feature>
<dbReference type="GeneID" id="41965827"/>
<sequence>MYAKLAFVLLPLLAFTTANPIPSNSRVVYHTGVHDRYLPNKHTSPMETIEEGNDRNGPPRSSSIRPGSVSRDSELFHGSSIDWRNADANSLESHASFEKQAGPPPLRALRSKGGRWE</sequence>
<feature type="chain" id="PRO_5028236233" evidence="2">
    <location>
        <begin position="19"/>
        <end position="117"/>
    </location>
</feature>
<accession>A0A6P8AXG2</accession>
<dbReference type="AlphaFoldDB" id="A0A6P8AXG2"/>
<dbReference type="RefSeq" id="XP_030979606.1">
    <property type="nucleotide sequence ID" value="XM_031130922.1"/>
</dbReference>
<evidence type="ECO:0000313" key="4">
    <source>
        <dbReference type="RefSeq" id="XP_030979606.1"/>
    </source>
</evidence>
<feature type="signal peptide" evidence="2">
    <location>
        <begin position="1"/>
        <end position="18"/>
    </location>
</feature>
<dbReference type="KEGG" id="pgri:PgNI_10948"/>
<dbReference type="Proteomes" id="UP000515153">
    <property type="component" value="Chromosome VII"/>
</dbReference>
<reference evidence="3 4" key="1">
    <citation type="journal article" date="2019" name="Mol. Biol. Evol.">
        <title>Blast fungal genomes show frequent chromosomal changes, gene gains and losses, and effector gene turnover.</title>
        <authorList>
            <person name="Gomez Luciano L.B."/>
            <person name="Jason Tsai I."/>
            <person name="Chuma I."/>
            <person name="Tosa Y."/>
            <person name="Chen Y.H."/>
            <person name="Li J.Y."/>
            <person name="Li M.Y."/>
            <person name="Jade Lu M.Y."/>
            <person name="Nakayashiki H."/>
            <person name="Li W.H."/>
        </authorList>
    </citation>
    <scope>NUCLEOTIDE SEQUENCE [LARGE SCALE GENOMIC DNA]</scope>
    <source>
        <strain evidence="3 4">NI907</strain>
    </source>
</reference>
<gene>
    <name evidence="4" type="ORF">PgNI_10948</name>
</gene>
<feature type="region of interest" description="Disordered" evidence="1">
    <location>
        <begin position="92"/>
        <end position="117"/>
    </location>
</feature>
<feature type="region of interest" description="Disordered" evidence="1">
    <location>
        <begin position="36"/>
        <end position="73"/>
    </location>
</feature>